<evidence type="ECO:0000256" key="1">
    <source>
        <dbReference type="ARBA" id="ARBA00000077"/>
    </source>
</evidence>
<dbReference type="GO" id="GO:0004523">
    <property type="term" value="F:RNA-DNA hybrid ribonuclease activity"/>
    <property type="evidence" value="ECO:0007669"/>
    <property type="project" value="UniProtKB-EC"/>
</dbReference>
<dbReference type="WBParaSite" id="SSTP_0000377300.1">
    <property type="protein sequence ID" value="SSTP_0000377300.1"/>
    <property type="gene ID" value="SSTP_0000377300"/>
</dbReference>
<dbReference type="Pfam" id="PF00075">
    <property type="entry name" value="RNase_H"/>
    <property type="match status" value="1"/>
</dbReference>
<protein>
    <recommendedName>
        <fullName evidence="3">ribonuclease H</fullName>
        <ecNumber evidence="3">3.1.26.4</ecNumber>
    </recommendedName>
</protein>
<dbReference type="AlphaFoldDB" id="A0A0K0E2Q4"/>
<evidence type="ECO:0000256" key="4">
    <source>
        <dbReference type="ARBA" id="ARBA00022722"/>
    </source>
</evidence>
<dbReference type="SUPFAM" id="SSF53098">
    <property type="entry name" value="Ribonuclease H-like"/>
    <property type="match status" value="1"/>
</dbReference>
<dbReference type="InterPro" id="IPR036397">
    <property type="entry name" value="RNaseH_sf"/>
</dbReference>
<evidence type="ECO:0000313" key="11">
    <source>
        <dbReference type="WBParaSite" id="SSTP_0000377300.1"/>
    </source>
</evidence>
<dbReference type="PANTHER" id="PTHR10642">
    <property type="entry name" value="RIBONUCLEASE H1"/>
    <property type="match status" value="1"/>
</dbReference>
<dbReference type="PROSITE" id="PS50879">
    <property type="entry name" value="RNASE_H_1"/>
    <property type="match status" value="1"/>
</dbReference>
<comment type="catalytic activity">
    <reaction evidence="1">
        <text>Endonucleolytic cleavage to 5'-phosphomonoester.</text>
        <dbReference type="EC" id="3.1.26.4"/>
    </reaction>
</comment>
<accession>A0A0K0E2Q4</accession>
<dbReference type="InterPro" id="IPR050092">
    <property type="entry name" value="RNase_H"/>
</dbReference>
<dbReference type="GO" id="GO:0003676">
    <property type="term" value="F:nucleic acid binding"/>
    <property type="evidence" value="ECO:0007669"/>
    <property type="project" value="InterPro"/>
</dbReference>
<evidence type="ECO:0000256" key="2">
    <source>
        <dbReference type="ARBA" id="ARBA00005300"/>
    </source>
</evidence>
<name>A0A0K0E2Q4_STRER</name>
<evidence type="ECO:0000256" key="8">
    <source>
        <dbReference type="SAM" id="MobiDB-lite"/>
    </source>
</evidence>
<keyword evidence="6" id="KW-0255">Endonuclease</keyword>
<proteinExistence type="inferred from homology"/>
<evidence type="ECO:0000259" key="9">
    <source>
        <dbReference type="PROSITE" id="PS50879"/>
    </source>
</evidence>
<dbReference type="Proteomes" id="UP000035681">
    <property type="component" value="Unplaced"/>
</dbReference>
<evidence type="ECO:0000256" key="5">
    <source>
        <dbReference type="ARBA" id="ARBA00022723"/>
    </source>
</evidence>
<dbReference type="EC" id="3.1.26.4" evidence="3"/>
<dbReference type="InterPro" id="IPR002156">
    <property type="entry name" value="RNaseH_domain"/>
</dbReference>
<dbReference type="WBParaSite" id="TCONS_00005593.p1">
    <property type="protein sequence ID" value="TCONS_00005593.p1"/>
    <property type="gene ID" value="XLOC_003859"/>
</dbReference>
<keyword evidence="5" id="KW-0479">Metal-binding</keyword>
<dbReference type="Gene3D" id="3.30.420.10">
    <property type="entry name" value="Ribonuclease H-like superfamily/Ribonuclease H"/>
    <property type="match status" value="1"/>
</dbReference>
<evidence type="ECO:0000313" key="10">
    <source>
        <dbReference type="Proteomes" id="UP000035681"/>
    </source>
</evidence>
<keyword evidence="10" id="KW-1185">Reference proteome</keyword>
<keyword evidence="7" id="KW-0378">Hydrolase</keyword>
<dbReference type="GO" id="GO:0043137">
    <property type="term" value="P:DNA replication, removal of RNA primer"/>
    <property type="evidence" value="ECO:0007669"/>
    <property type="project" value="TreeGrafter"/>
</dbReference>
<dbReference type="GO" id="GO:0046872">
    <property type="term" value="F:metal ion binding"/>
    <property type="evidence" value="ECO:0007669"/>
    <property type="project" value="UniProtKB-KW"/>
</dbReference>
<sequence>MLNNFLTFYGKTIQIGNVRIITLSRNSSSYNKLSGDINQRLERWQKFQETKVNNNNNEKLFKKNITESVNKSSNKLTSNKLTKIPKSTSDKMNNSFSTSNDISHISRLEKYTGLLFKKPIDINNNQNCLTNDYIKNLDDPIIGYTDASYISGKPAGIGIFFGSNHPLNTSIILDNVYNSCEAEILAAQIALKLLASSKYYRNQHIIIRTDFKAIVDAMKNGNSGRFSREYQLLRSMAKYFPKGVTFEWIKGHNGDYGNEMADYLAKTATNARSRSRPTSNNSTFSSSVNRSKSVTIDGDQIKTFSSQSLSDKIKDLVENEEMYKKNYIKKQWYK</sequence>
<evidence type="ECO:0000256" key="6">
    <source>
        <dbReference type="ARBA" id="ARBA00022759"/>
    </source>
</evidence>
<evidence type="ECO:0000256" key="7">
    <source>
        <dbReference type="ARBA" id="ARBA00022801"/>
    </source>
</evidence>
<reference evidence="11" key="1">
    <citation type="submission" date="2015-08" db="UniProtKB">
        <authorList>
            <consortium name="WormBaseParasite"/>
        </authorList>
    </citation>
    <scope>IDENTIFICATION</scope>
</reference>
<dbReference type="InterPro" id="IPR012337">
    <property type="entry name" value="RNaseH-like_sf"/>
</dbReference>
<dbReference type="STRING" id="6248.A0A0K0E2Q4"/>
<dbReference type="PANTHER" id="PTHR10642:SF26">
    <property type="entry name" value="RIBONUCLEASE H1"/>
    <property type="match status" value="1"/>
</dbReference>
<organism evidence="11">
    <name type="scientific">Strongyloides stercoralis</name>
    <name type="common">Threadworm</name>
    <dbReference type="NCBI Taxonomy" id="6248"/>
    <lineage>
        <taxon>Eukaryota</taxon>
        <taxon>Metazoa</taxon>
        <taxon>Ecdysozoa</taxon>
        <taxon>Nematoda</taxon>
        <taxon>Chromadorea</taxon>
        <taxon>Rhabditida</taxon>
        <taxon>Tylenchina</taxon>
        <taxon>Panagrolaimomorpha</taxon>
        <taxon>Strongyloidoidea</taxon>
        <taxon>Strongyloididae</taxon>
        <taxon>Strongyloides</taxon>
    </lineage>
</organism>
<keyword evidence="4" id="KW-0540">Nuclease</keyword>
<comment type="similarity">
    <text evidence="2">Belongs to the RNase H family.</text>
</comment>
<evidence type="ECO:0000256" key="3">
    <source>
        <dbReference type="ARBA" id="ARBA00012180"/>
    </source>
</evidence>
<feature type="domain" description="RNase H type-1" evidence="9">
    <location>
        <begin position="137"/>
        <end position="270"/>
    </location>
</feature>
<feature type="region of interest" description="Disordered" evidence="8">
    <location>
        <begin position="268"/>
        <end position="291"/>
    </location>
</feature>